<feature type="chain" id="PRO_5043582783" evidence="1">
    <location>
        <begin position="28"/>
        <end position="182"/>
    </location>
</feature>
<dbReference type="RefSeq" id="WP_349878356.1">
    <property type="nucleotide sequence ID" value="NZ_CP157974.1"/>
</dbReference>
<feature type="domain" description="Peptidoglycan binding-like" evidence="2">
    <location>
        <begin position="82"/>
        <end position="118"/>
    </location>
</feature>
<evidence type="ECO:0000259" key="2">
    <source>
        <dbReference type="Pfam" id="PF01471"/>
    </source>
</evidence>
<keyword evidence="1" id="KW-0732">Signal</keyword>
<organism evidence="3">
    <name type="scientific">Micromonospora sp. HUAS YX12</name>
    <dbReference type="NCBI Taxonomy" id="3156396"/>
    <lineage>
        <taxon>Bacteria</taxon>
        <taxon>Bacillati</taxon>
        <taxon>Actinomycetota</taxon>
        <taxon>Actinomycetes</taxon>
        <taxon>Micromonosporales</taxon>
        <taxon>Micromonosporaceae</taxon>
        <taxon>Micromonospora</taxon>
    </lineage>
</organism>
<dbReference type="SUPFAM" id="SSF47090">
    <property type="entry name" value="PGBD-like"/>
    <property type="match status" value="1"/>
</dbReference>
<reference evidence="3" key="1">
    <citation type="submission" date="2024-06" db="EMBL/GenBank/DDBJ databases">
        <title>Micromonospora sp. strain HUAS YX12 genome sequences.</title>
        <authorList>
            <person name="Mo P."/>
        </authorList>
    </citation>
    <scope>NUCLEOTIDE SEQUENCE</scope>
    <source>
        <strain evidence="3">HUAS YX12</strain>
    </source>
</reference>
<feature type="signal peptide" evidence="1">
    <location>
        <begin position="1"/>
        <end position="27"/>
    </location>
</feature>
<evidence type="ECO:0000256" key="1">
    <source>
        <dbReference type="SAM" id="SignalP"/>
    </source>
</evidence>
<proteinExistence type="predicted"/>
<dbReference type="InterPro" id="IPR036365">
    <property type="entry name" value="PGBD-like_sf"/>
</dbReference>
<dbReference type="AlphaFoldDB" id="A0AAU7R109"/>
<sequence>MRLRKKLLAAALTTTVGIIGFVAPAHANTSQGFVAGSGAVTDDFGDEGTVSRSSHTRSGATGLWQYILWADGAKESDGSAFDASDIDCDFGPNTEYATKDWQRRYGLSADGVVGTGTFGRADNKLAQVGDLGEGQIRVRYNGSVHTFDMIRNGYNSGLNSYGYFSTGSYAFYRYSSAPSDCV</sequence>
<dbReference type="Pfam" id="PF01471">
    <property type="entry name" value="PG_binding_1"/>
    <property type="match status" value="1"/>
</dbReference>
<name>A0AAU7R109_9ACTN</name>
<dbReference type="EMBL" id="CP157974">
    <property type="protein sequence ID" value="XBT81966.1"/>
    <property type="molecule type" value="Genomic_DNA"/>
</dbReference>
<protein>
    <submittedName>
        <fullName evidence="3">Peptidoglycan-binding domain-containing protein</fullName>
    </submittedName>
</protein>
<accession>A0AAU7R109</accession>
<dbReference type="InterPro" id="IPR036366">
    <property type="entry name" value="PGBDSf"/>
</dbReference>
<gene>
    <name evidence="3" type="ORF">ABIH81_00175</name>
</gene>
<dbReference type="InterPro" id="IPR002477">
    <property type="entry name" value="Peptidoglycan-bd-like"/>
</dbReference>
<evidence type="ECO:0000313" key="3">
    <source>
        <dbReference type="EMBL" id="XBT81966.1"/>
    </source>
</evidence>
<dbReference type="Gene3D" id="1.10.101.10">
    <property type="entry name" value="PGBD-like superfamily/PGBD"/>
    <property type="match status" value="1"/>
</dbReference>